<reference evidence="1 2" key="1">
    <citation type="submission" date="2016-11" db="EMBL/GenBank/DDBJ databases">
        <title>Tenacibaculum sp. LPB0136, isolated from marine environment.</title>
        <authorList>
            <person name="Kim E."/>
            <person name="Yi H."/>
        </authorList>
    </citation>
    <scope>NUCLEOTIDE SEQUENCE [LARGE SCALE GENOMIC DNA]</scope>
    <source>
        <strain evidence="1 2">LPB0136</strain>
    </source>
</reference>
<protein>
    <submittedName>
        <fullName evidence="1">Uncharacterized protein</fullName>
    </submittedName>
</protein>
<proteinExistence type="predicted"/>
<gene>
    <name evidence="1" type="ORF">LPB136_12250</name>
</gene>
<sequence length="117" mass="13990">MTEETLFKYLNFLKAECSRHSFDKIINEDEVNQLEIEIRKFKGLLKESKLSYYIINTVFSLNFDLNENNHNKPKFSWLKIFGGFYGKEYSEQINRKNRLEKLSNDIDNLIIDLKLNS</sequence>
<dbReference type="AlphaFoldDB" id="A0A1L3JLY3"/>
<organism evidence="1 2">
    <name type="scientific">Tenacibaculum todarodis</name>
    <dbReference type="NCBI Taxonomy" id="1850252"/>
    <lineage>
        <taxon>Bacteria</taxon>
        <taxon>Pseudomonadati</taxon>
        <taxon>Bacteroidota</taxon>
        <taxon>Flavobacteriia</taxon>
        <taxon>Flavobacteriales</taxon>
        <taxon>Flavobacteriaceae</taxon>
        <taxon>Tenacibaculum</taxon>
    </lineage>
</organism>
<dbReference type="RefSeq" id="WP_072556616.1">
    <property type="nucleotide sequence ID" value="NZ_CP018155.1"/>
</dbReference>
<keyword evidence="2" id="KW-1185">Reference proteome</keyword>
<name>A0A1L3JLY3_9FLAO</name>
<dbReference type="Proteomes" id="UP000181898">
    <property type="component" value="Chromosome"/>
</dbReference>
<evidence type="ECO:0000313" key="1">
    <source>
        <dbReference type="EMBL" id="APG66094.1"/>
    </source>
</evidence>
<accession>A0A1L3JLY3</accession>
<dbReference type="EMBL" id="CP018155">
    <property type="protein sequence ID" value="APG66094.1"/>
    <property type="molecule type" value="Genomic_DNA"/>
</dbReference>
<dbReference type="KEGG" id="ten:LPB136_12250"/>
<evidence type="ECO:0000313" key="2">
    <source>
        <dbReference type="Proteomes" id="UP000181898"/>
    </source>
</evidence>
<dbReference type="OrthoDB" id="1202360at2"/>